<dbReference type="Pfam" id="PF07238">
    <property type="entry name" value="PilZ"/>
    <property type="match status" value="1"/>
</dbReference>
<dbReference type="Proteomes" id="UP000587760">
    <property type="component" value="Unassembled WGS sequence"/>
</dbReference>
<keyword evidence="3" id="KW-1185">Reference proteome</keyword>
<organism evidence="2 3">
    <name type="scientific">Spirochaeta isovalerica</name>
    <dbReference type="NCBI Taxonomy" id="150"/>
    <lineage>
        <taxon>Bacteria</taxon>
        <taxon>Pseudomonadati</taxon>
        <taxon>Spirochaetota</taxon>
        <taxon>Spirochaetia</taxon>
        <taxon>Spirochaetales</taxon>
        <taxon>Spirochaetaceae</taxon>
        <taxon>Spirochaeta</taxon>
    </lineage>
</organism>
<sequence>MYGVEKRQQERYSLRAPVQLRKEDGSVRITDGFLTKDISSKGVCIESNDPSLLPGEKVHLEVTLTIDKLRELFDCSEKIILKVDGSVVRSKNEGVAIEFDRKYSIFPEILRAN</sequence>
<protein>
    <recommendedName>
        <fullName evidence="1">PilZ domain-containing protein</fullName>
    </recommendedName>
</protein>
<evidence type="ECO:0000313" key="3">
    <source>
        <dbReference type="Proteomes" id="UP000587760"/>
    </source>
</evidence>
<name>A0A841R2J1_9SPIO</name>
<accession>A0A841R2J1</accession>
<evidence type="ECO:0000313" key="2">
    <source>
        <dbReference type="EMBL" id="MBB6479244.1"/>
    </source>
</evidence>
<dbReference type="GO" id="GO:0035438">
    <property type="term" value="F:cyclic-di-GMP binding"/>
    <property type="evidence" value="ECO:0007669"/>
    <property type="project" value="InterPro"/>
</dbReference>
<reference evidence="2 3" key="1">
    <citation type="submission" date="2020-08" db="EMBL/GenBank/DDBJ databases">
        <title>Genomic Encyclopedia of Type Strains, Phase IV (KMG-IV): sequencing the most valuable type-strain genomes for metagenomic binning, comparative biology and taxonomic classification.</title>
        <authorList>
            <person name="Goeker M."/>
        </authorList>
    </citation>
    <scope>NUCLEOTIDE SEQUENCE [LARGE SCALE GENOMIC DNA]</scope>
    <source>
        <strain evidence="2 3">DSM 2461</strain>
    </source>
</reference>
<proteinExistence type="predicted"/>
<dbReference type="SUPFAM" id="SSF141371">
    <property type="entry name" value="PilZ domain-like"/>
    <property type="match status" value="1"/>
</dbReference>
<dbReference type="RefSeq" id="WP_184744248.1">
    <property type="nucleotide sequence ID" value="NZ_JACHGJ010000001.1"/>
</dbReference>
<dbReference type="AlphaFoldDB" id="A0A841R2J1"/>
<dbReference type="Gene3D" id="2.40.10.220">
    <property type="entry name" value="predicted glycosyltransferase like domains"/>
    <property type="match status" value="1"/>
</dbReference>
<dbReference type="InterPro" id="IPR009875">
    <property type="entry name" value="PilZ_domain"/>
</dbReference>
<comment type="caution">
    <text evidence="2">The sequence shown here is derived from an EMBL/GenBank/DDBJ whole genome shotgun (WGS) entry which is preliminary data.</text>
</comment>
<dbReference type="EMBL" id="JACHGJ010000001">
    <property type="protein sequence ID" value="MBB6479244.1"/>
    <property type="molecule type" value="Genomic_DNA"/>
</dbReference>
<gene>
    <name evidence="2" type="ORF">HNR50_000877</name>
</gene>
<feature type="domain" description="PilZ" evidence="1">
    <location>
        <begin position="5"/>
        <end position="100"/>
    </location>
</feature>
<evidence type="ECO:0000259" key="1">
    <source>
        <dbReference type="Pfam" id="PF07238"/>
    </source>
</evidence>